<dbReference type="OrthoDB" id="981385at2"/>
<name>I4AIY3_BERLS</name>
<gene>
    <name evidence="1" type="ordered locus">Fleli_1495</name>
</gene>
<protein>
    <submittedName>
        <fullName evidence="1">Uncharacterized protein</fullName>
    </submittedName>
</protein>
<sequence>MNKTFLTKLKNELNDDYAHYYQLKEYPHILIQEWKGFCMPKELKEGHQKVIDLVTKHQFTHLISVIVELEGAFEEVNEWFLKDFNPKMVDLGMEYEAIIQSKNLFSQLSAEDLVEDSTLKEIGYHMRLFDSIENALEWFEEER</sequence>
<organism evidence="1 2">
    <name type="scientific">Bernardetia litoralis (strain ATCC 23117 / DSM 6794 / NBRC 15988 / NCIMB 1366 / Fx l1 / Sio-4)</name>
    <name type="common">Flexibacter litoralis</name>
    <dbReference type="NCBI Taxonomy" id="880071"/>
    <lineage>
        <taxon>Bacteria</taxon>
        <taxon>Pseudomonadati</taxon>
        <taxon>Bacteroidota</taxon>
        <taxon>Cytophagia</taxon>
        <taxon>Cytophagales</taxon>
        <taxon>Bernardetiaceae</taxon>
        <taxon>Bernardetia</taxon>
    </lineage>
</organism>
<evidence type="ECO:0000313" key="1">
    <source>
        <dbReference type="EMBL" id="AFM03918.1"/>
    </source>
</evidence>
<dbReference type="RefSeq" id="WP_014797375.1">
    <property type="nucleotide sequence ID" value="NC_018018.1"/>
</dbReference>
<dbReference type="HOGENOM" id="CLU_1803319_0_0_10"/>
<keyword evidence="2" id="KW-1185">Reference proteome</keyword>
<dbReference type="EMBL" id="CP003345">
    <property type="protein sequence ID" value="AFM03918.1"/>
    <property type="molecule type" value="Genomic_DNA"/>
</dbReference>
<dbReference type="Proteomes" id="UP000006054">
    <property type="component" value="Chromosome"/>
</dbReference>
<reference evidence="2" key="1">
    <citation type="submission" date="2012-06" db="EMBL/GenBank/DDBJ databases">
        <title>The complete genome of Flexibacter litoralis DSM 6794.</title>
        <authorList>
            <person name="Lucas S."/>
            <person name="Copeland A."/>
            <person name="Lapidus A."/>
            <person name="Glavina del Rio T."/>
            <person name="Dalin E."/>
            <person name="Tice H."/>
            <person name="Bruce D."/>
            <person name="Goodwin L."/>
            <person name="Pitluck S."/>
            <person name="Peters L."/>
            <person name="Ovchinnikova G."/>
            <person name="Lu M."/>
            <person name="Kyrpides N."/>
            <person name="Mavromatis K."/>
            <person name="Ivanova N."/>
            <person name="Brettin T."/>
            <person name="Detter J.C."/>
            <person name="Han C."/>
            <person name="Larimer F."/>
            <person name="Land M."/>
            <person name="Hauser L."/>
            <person name="Markowitz V."/>
            <person name="Cheng J.-F."/>
            <person name="Hugenholtz P."/>
            <person name="Woyke T."/>
            <person name="Wu D."/>
            <person name="Spring S."/>
            <person name="Lang E."/>
            <person name="Kopitz M."/>
            <person name="Brambilla E."/>
            <person name="Klenk H.-P."/>
            <person name="Eisen J.A."/>
        </authorList>
    </citation>
    <scope>NUCLEOTIDE SEQUENCE [LARGE SCALE GENOMIC DNA]</scope>
    <source>
        <strain evidence="2">ATCC 23117 / DSM 6794 / NBRC 15988 / NCIMB 1366 / Sio-4</strain>
    </source>
</reference>
<dbReference type="KEGG" id="fli:Fleli_1495"/>
<proteinExistence type="predicted"/>
<accession>I4AIY3</accession>
<dbReference type="AlphaFoldDB" id="I4AIY3"/>
<evidence type="ECO:0000313" key="2">
    <source>
        <dbReference type="Proteomes" id="UP000006054"/>
    </source>
</evidence>